<evidence type="ECO:0000313" key="8">
    <source>
        <dbReference type="EMBL" id="RLE08410.1"/>
    </source>
</evidence>
<evidence type="ECO:0000256" key="5">
    <source>
        <dbReference type="ARBA" id="ARBA00022989"/>
    </source>
</evidence>
<keyword evidence="5 7" id="KW-1133">Transmembrane helix</keyword>
<dbReference type="Pfam" id="PF03773">
    <property type="entry name" value="ArsP_1"/>
    <property type="match status" value="1"/>
</dbReference>
<evidence type="ECO:0000256" key="6">
    <source>
        <dbReference type="ARBA" id="ARBA00023136"/>
    </source>
</evidence>
<evidence type="ECO:0000256" key="7">
    <source>
        <dbReference type="SAM" id="Phobius"/>
    </source>
</evidence>
<name>A0A497E2P2_UNCAE</name>
<evidence type="ECO:0000313" key="9">
    <source>
        <dbReference type="Proteomes" id="UP000279422"/>
    </source>
</evidence>
<protein>
    <recommendedName>
        <fullName evidence="10">Permease</fullName>
    </recommendedName>
</protein>
<dbReference type="AlphaFoldDB" id="A0A497E2P2"/>
<keyword evidence="6 7" id="KW-0472">Membrane</keyword>
<comment type="caution">
    <text evidence="8">The sequence shown here is derived from an EMBL/GenBank/DDBJ whole genome shotgun (WGS) entry which is preliminary data.</text>
</comment>
<sequence length="169" mass="19171">MRKSEKSHAGWYFLLTVAVLYLITGFLKIDAVLPSLKFSLRIIKNIITIFVVIFALMVALEYFVSPENVRKYLGKSAGLKRWLIAVAGGIISTGPIYMWYPMLRQLRKKGVKYGFIATFLYNRAVKPPLIPMIILYFGLKYTVVLTIVMIIISIVQGIIFEKIEGGGFL</sequence>
<feature type="transmembrane region" description="Helical" evidence="7">
    <location>
        <begin position="45"/>
        <end position="62"/>
    </location>
</feature>
<dbReference type="PANTHER" id="PTHR42775">
    <property type="entry name" value="PERMEASE RV2963-RELATED"/>
    <property type="match status" value="1"/>
</dbReference>
<gene>
    <name evidence="8" type="ORF">DRJ00_06355</name>
</gene>
<comment type="subcellular location">
    <subcellularLocation>
        <location evidence="1">Cell membrane</location>
        <topology evidence="1">Multi-pass membrane protein</topology>
    </subcellularLocation>
</comment>
<evidence type="ECO:0000256" key="2">
    <source>
        <dbReference type="ARBA" id="ARBA00006386"/>
    </source>
</evidence>
<evidence type="ECO:0008006" key="10">
    <source>
        <dbReference type="Google" id="ProtNLM"/>
    </source>
</evidence>
<organism evidence="8 9">
    <name type="scientific">Aerophobetes bacterium</name>
    <dbReference type="NCBI Taxonomy" id="2030807"/>
    <lineage>
        <taxon>Bacteria</taxon>
        <taxon>Candidatus Aerophobota</taxon>
    </lineage>
</organism>
<keyword evidence="4 7" id="KW-0812">Transmembrane</keyword>
<proteinExistence type="inferred from homology"/>
<dbReference type="GO" id="GO:0005886">
    <property type="term" value="C:plasma membrane"/>
    <property type="evidence" value="ECO:0007669"/>
    <property type="project" value="UniProtKB-SubCell"/>
</dbReference>
<keyword evidence="3" id="KW-1003">Cell membrane</keyword>
<dbReference type="PANTHER" id="PTHR42775:SF1">
    <property type="entry name" value="PERMEASE RV2963-RELATED"/>
    <property type="match status" value="1"/>
</dbReference>
<reference evidence="8 9" key="1">
    <citation type="submission" date="2018-06" db="EMBL/GenBank/DDBJ databases">
        <title>Extensive metabolic versatility and redundancy in microbially diverse, dynamic hydrothermal sediments.</title>
        <authorList>
            <person name="Dombrowski N."/>
            <person name="Teske A."/>
            <person name="Baker B.J."/>
        </authorList>
    </citation>
    <scope>NUCLEOTIDE SEQUENCE [LARGE SCALE GENOMIC DNA]</scope>
    <source>
        <strain evidence="8">B47_G16</strain>
    </source>
</reference>
<evidence type="ECO:0000256" key="4">
    <source>
        <dbReference type="ARBA" id="ARBA00022692"/>
    </source>
</evidence>
<accession>A0A497E2P2</accession>
<dbReference type="EMBL" id="QMPZ01000099">
    <property type="protein sequence ID" value="RLE08410.1"/>
    <property type="molecule type" value="Genomic_DNA"/>
</dbReference>
<dbReference type="InterPro" id="IPR053166">
    <property type="entry name" value="UPF0718_permease"/>
</dbReference>
<dbReference type="Proteomes" id="UP000279422">
    <property type="component" value="Unassembled WGS sequence"/>
</dbReference>
<dbReference type="InterPro" id="IPR005524">
    <property type="entry name" value="DUF318"/>
</dbReference>
<evidence type="ECO:0000256" key="1">
    <source>
        <dbReference type="ARBA" id="ARBA00004651"/>
    </source>
</evidence>
<feature type="transmembrane region" description="Helical" evidence="7">
    <location>
        <begin position="133"/>
        <end position="159"/>
    </location>
</feature>
<feature type="transmembrane region" description="Helical" evidence="7">
    <location>
        <begin position="82"/>
        <end position="100"/>
    </location>
</feature>
<feature type="transmembrane region" description="Helical" evidence="7">
    <location>
        <begin position="12"/>
        <end position="33"/>
    </location>
</feature>
<evidence type="ECO:0000256" key="3">
    <source>
        <dbReference type="ARBA" id="ARBA00022475"/>
    </source>
</evidence>
<comment type="similarity">
    <text evidence="2">Belongs to the UPF0718 family.</text>
</comment>